<evidence type="ECO:0000256" key="1">
    <source>
        <dbReference type="SAM" id="SignalP"/>
    </source>
</evidence>
<dbReference type="PANTHER" id="PTHR34387:SF1">
    <property type="entry name" value="PERIPLASMIC IMMUNOGENIC PROTEIN"/>
    <property type="match status" value="1"/>
</dbReference>
<reference evidence="2 3" key="1">
    <citation type="submission" date="2019-03" db="EMBL/GenBank/DDBJ databases">
        <title>Complete genome sequence of Ferrigenium kumadai strain An22, a microaerophilic iron-oxidizing bacterium isolated from a paddy field soil.</title>
        <authorList>
            <person name="Watanabe T."/>
            <person name="Asakawa S."/>
        </authorList>
    </citation>
    <scope>NUCLEOTIDE SEQUENCE [LARGE SCALE GENOMIC DNA]</scope>
    <source>
        <strain evidence="2 3">An22</strain>
    </source>
</reference>
<keyword evidence="1" id="KW-0732">Signal</keyword>
<dbReference type="EMBL" id="AP019536">
    <property type="protein sequence ID" value="BBI99904.1"/>
    <property type="molecule type" value="Genomic_DNA"/>
</dbReference>
<dbReference type="RefSeq" id="WP_212785167.1">
    <property type="nucleotide sequence ID" value="NZ_AP019536.1"/>
</dbReference>
<accession>A0AAN1VZY4</accession>
<dbReference type="PANTHER" id="PTHR34387">
    <property type="entry name" value="SLR1258 PROTEIN"/>
    <property type="match status" value="1"/>
</dbReference>
<sequence length="227" mass="24657">MLRIALLFGLLSLHGWAHAESEPYNRVDFQVEAAREVANDLLVAGMSIEVQDKQPARVAQQINTALNDALKKAAAFGNVKVTSGGQNTYPVYGKNNQVDAWRGHADIRLESRDFKAAGELIMQLQSSLQLTGLDFTLAPDTRTQSESELIAEAIKAFQRRADAIRAAVGARAYKNVHFSINGGMPRPYAKAMMRAAPMASDAAIPEPEFAGGDTRMTVQVSGTIELQ</sequence>
<name>A0AAN1VZY4_9PROT</name>
<dbReference type="InterPro" id="IPR052022">
    <property type="entry name" value="26kDa_periplasmic_antigen"/>
</dbReference>
<dbReference type="InterPro" id="IPR007497">
    <property type="entry name" value="SIMPL/DUF541"/>
</dbReference>
<feature type="signal peptide" evidence="1">
    <location>
        <begin position="1"/>
        <end position="19"/>
    </location>
</feature>
<evidence type="ECO:0008006" key="4">
    <source>
        <dbReference type="Google" id="ProtNLM"/>
    </source>
</evidence>
<evidence type="ECO:0000313" key="2">
    <source>
        <dbReference type="EMBL" id="BBI99904.1"/>
    </source>
</evidence>
<keyword evidence="3" id="KW-1185">Reference proteome</keyword>
<dbReference type="AlphaFoldDB" id="A0AAN1VZY4"/>
<dbReference type="Pfam" id="PF04402">
    <property type="entry name" value="SIMPL"/>
    <property type="match status" value="1"/>
</dbReference>
<dbReference type="KEGG" id="fku:FGKAn22_15970"/>
<gene>
    <name evidence="2" type="ORF">FGKAn22_15970</name>
</gene>
<dbReference type="Proteomes" id="UP001319121">
    <property type="component" value="Chromosome"/>
</dbReference>
<dbReference type="Gene3D" id="3.30.110.170">
    <property type="entry name" value="Protein of unknown function (DUF541), domain 1"/>
    <property type="match status" value="1"/>
</dbReference>
<feature type="chain" id="PRO_5042942629" description="DUF541 domain-containing protein" evidence="1">
    <location>
        <begin position="20"/>
        <end position="227"/>
    </location>
</feature>
<evidence type="ECO:0000313" key="3">
    <source>
        <dbReference type="Proteomes" id="UP001319121"/>
    </source>
</evidence>
<dbReference type="Gene3D" id="3.30.70.2970">
    <property type="entry name" value="Protein of unknown function (DUF541), domain 2"/>
    <property type="match status" value="1"/>
</dbReference>
<protein>
    <recommendedName>
        <fullName evidence="4">DUF541 domain-containing protein</fullName>
    </recommendedName>
</protein>
<proteinExistence type="predicted"/>
<organism evidence="2 3">
    <name type="scientific">Ferrigenium kumadai</name>
    <dbReference type="NCBI Taxonomy" id="1682490"/>
    <lineage>
        <taxon>Bacteria</taxon>
        <taxon>Pseudomonadati</taxon>
        <taxon>Pseudomonadota</taxon>
        <taxon>Betaproteobacteria</taxon>
        <taxon>Nitrosomonadales</taxon>
        <taxon>Gallionellaceae</taxon>
        <taxon>Ferrigenium</taxon>
    </lineage>
</organism>
<dbReference type="GO" id="GO:0006974">
    <property type="term" value="P:DNA damage response"/>
    <property type="evidence" value="ECO:0007669"/>
    <property type="project" value="TreeGrafter"/>
</dbReference>